<proteinExistence type="predicted"/>
<evidence type="ECO:0000313" key="2">
    <source>
        <dbReference type="EMBL" id="ELR5218347.1"/>
    </source>
</evidence>
<evidence type="ECO:0000313" key="3">
    <source>
        <dbReference type="EMBL" id="EMR4590534.1"/>
    </source>
</evidence>
<dbReference type="InterPro" id="IPR048354">
    <property type="entry name" value="TOD1_MUCI70_glycTrfase_dom"/>
</dbReference>
<dbReference type="EMBL" id="ABEXCJ040000005">
    <property type="protein sequence ID" value="ELR5218347.1"/>
    <property type="molecule type" value="Genomic_DNA"/>
</dbReference>
<dbReference type="EMBL" id="ABEXCJ050000005">
    <property type="protein sequence ID" value="EMR4590534.1"/>
    <property type="molecule type" value="Genomic_DNA"/>
</dbReference>
<gene>
    <name evidence="3" type="ORF">M0K77_002872</name>
    <name evidence="2" type="ORF">M0K77_RS14360</name>
</gene>
<dbReference type="Pfam" id="PF04765">
    <property type="entry name" value="TOD1_MUCI70"/>
    <property type="match status" value="1"/>
</dbReference>
<reference evidence="2" key="1">
    <citation type="submission" date="2023-10" db="EMBL/GenBank/DDBJ databases">
        <authorList>
            <consortium name="Clinical and Environmental Microbiology Branch: Whole genome sequencing antimicrobial resistance pathogens in the healthcare setting"/>
        </authorList>
    </citation>
    <scope>NUCLEOTIDE SEQUENCE</scope>
    <source>
        <strain evidence="2">2020QW-00022</strain>
    </source>
</reference>
<dbReference type="AlphaFoldDB" id="A0AAD2VSA2"/>
<sequence>MNKKIAVYTVLSGNYDKIHPIKETLNNKIDAFIISDQARNLPNGWKLKIIKKENQETNIEFNRKFKIQPNLQFDDYYMTIYIDSNIEIISNLESLISDFINSEYDIALYSHPVRNSIYDEAEEIKRIGYDYCFSIDKQVNRYKSEGFISQTLYEANIILRRNTTLMNRTMDLWWYEFSNGIKRDQISLTYACFKTGLKILSLGKHDARFINNNFYYHVHLKKNASRNLKARLFNYVIAKLWY</sequence>
<protein>
    <submittedName>
        <fullName evidence="2">DUF616 domain-containing protein</fullName>
    </submittedName>
</protein>
<organism evidence="2">
    <name type="scientific">Providencia rettgeri</name>
    <dbReference type="NCBI Taxonomy" id="587"/>
    <lineage>
        <taxon>Bacteria</taxon>
        <taxon>Pseudomonadati</taxon>
        <taxon>Pseudomonadota</taxon>
        <taxon>Gammaproteobacteria</taxon>
        <taxon>Enterobacterales</taxon>
        <taxon>Morganellaceae</taxon>
        <taxon>Providencia</taxon>
    </lineage>
</organism>
<name>A0AAD2VSA2_PRORE</name>
<evidence type="ECO:0000259" key="1">
    <source>
        <dbReference type="Pfam" id="PF04765"/>
    </source>
</evidence>
<feature type="domain" description="TOD1/MUCI70 glycosyltransferase-like" evidence="1">
    <location>
        <begin position="78"/>
        <end position="194"/>
    </location>
</feature>
<comment type="caution">
    <text evidence="2">The sequence shown here is derived from an EMBL/GenBank/DDBJ whole genome shotgun (WGS) entry which is preliminary data.</text>
</comment>
<accession>A0AAD2VSA2</accession>